<protein>
    <recommendedName>
        <fullName evidence="4">Major facilitator superfamily (MFS) profile domain-containing protein</fullName>
    </recommendedName>
</protein>
<gene>
    <name evidence="2" type="ORF">ACFQE1_04990</name>
</gene>
<comment type="caution">
    <text evidence="2">The sequence shown here is derived from an EMBL/GenBank/DDBJ whole genome shotgun (WGS) entry which is preliminary data.</text>
</comment>
<sequence>MWDPMDGGAETKGHVPKYLAAVGFFVSSILATVIIDSVLGLTGAGFILLFLATAGVLLWFAFLPLFKSLHSSPEK</sequence>
<name>A0ABD5RWB8_9EURY</name>
<keyword evidence="1" id="KW-1133">Transmembrane helix</keyword>
<accession>A0ABD5RWB8</accession>
<evidence type="ECO:0000256" key="1">
    <source>
        <dbReference type="SAM" id="Phobius"/>
    </source>
</evidence>
<evidence type="ECO:0000313" key="3">
    <source>
        <dbReference type="Proteomes" id="UP001596328"/>
    </source>
</evidence>
<dbReference type="Proteomes" id="UP001596328">
    <property type="component" value="Unassembled WGS sequence"/>
</dbReference>
<reference evidence="2 3" key="1">
    <citation type="journal article" date="2019" name="Int. J. Syst. Evol. Microbiol.">
        <title>The Global Catalogue of Microorganisms (GCM) 10K type strain sequencing project: providing services to taxonomists for standard genome sequencing and annotation.</title>
        <authorList>
            <consortium name="The Broad Institute Genomics Platform"/>
            <consortium name="The Broad Institute Genome Sequencing Center for Infectious Disease"/>
            <person name="Wu L."/>
            <person name="Ma J."/>
        </authorList>
    </citation>
    <scope>NUCLEOTIDE SEQUENCE [LARGE SCALE GENOMIC DNA]</scope>
    <source>
        <strain evidence="2 3">NBRC 111368</strain>
    </source>
</reference>
<keyword evidence="3" id="KW-1185">Reference proteome</keyword>
<dbReference type="AlphaFoldDB" id="A0ABD5RWB8"/>
<feature type="transmembrane region" description="Helical" evidence="1">
    <location>
        <begin position="18"/>
        <end position="39"/>
    </location>
</feature>
<keyword evidence="1" id="KW-0812">Transmembrane</keyword>
<evidence type="ECO:0000313" key="2">
    <source>
        <dbReference type="EMBL" id="MFC6723744.1"/>
    </source>
</evidence>
<evidence type="ECO:0008006" key="4">
    <source>
        <dbReference type="Google" id="ProtNLM"/>
    </source>
</evidence>
<dbReference type="EMBL" id="JBHSWU010000042">
    <property type="protein sequence ID" value="MFC6723744.1"/>
    <property type="molecule type" value="Genomic_DNA"/>
</dbReference>
<organism evidence="2 3">
    <name type="scientific">Halobium palmae</name>
    <dbReference type="NCBI Taxonomy" id="1776492"/>
    <lineage>
        <taxon>Archaea</taxon>
        <taxon>Methanobacteriati</taxon>
        <taxon>Methanobacteriota</taxon>
        <taxon>Stenosarchaea group</taxon>
        <taxon>Halobacteria</taxon>
        <taxon>Halobacteriales</taxon>
        <taxon>Haloferacaceae</taxon>
        <taxon>Halobium</taxon>
    </lineage>
</organism>
<feature type="transmembrane region" description="Helical" evidence="1">
    <location>
        <begin position="45"/>
        <end position="66"/>
    </location>
</feature>
<keyword evidence="1" id="KW-0472">Membrane</keyword>
<proteinExistence type="predicted"/>